<gene>
    <name evidence="1" type="ORF">RDB_LOCUS10970</name>
</gene>
<protein>
    <submittedName>
        <fullName evidence="1">Uncharacterized protein</fullName>
    </submittedName>
</protein>
<accession>A0A8H2WC31</accession>
<reference evidence="1" key="1">
    <citation type="submission" date="2021-01" db="EMBL/GenBank/DDBJ databases">
        <authorList>
            <person name="Kaushik A."/>
        </authorList>
    </citation>
    <scope>NUCLEOTIDE SEQUENCE</scope>
    <source>
        <strain evidence="1">AG1-1C</strain>
    </source>
</reference>
<dbReference type="AlphaFoldDB" id="A0A8H2WC31"/>
<dbReference type="Proteomes" id="UP000663846">
    <property type="component" value="Unassembled WGS sequence"/>
</dbReference>
<organism evidence="1 2">
    <name type="scientific">Rhizoctonia solani</name>
    <dbReference type="NCBI Taxonomy" id="456999"/>
    <lineage>
        <taxon>Eukaryota</taxon>
        <taxon>Fungi</taxon>
        <taxon>Dikarya</taxon>
        <taxon>Basidiomycota</taxon>
        <taxon>Agaricomycotina</taxon>
        <taxon>Agaricomycetes</taxon>
        <taxon>Cantharellales</taxon>
        <taxon>Ceratobasidiaceae</taxon>
        <taxon>Rhizoctonia</taxon>
    </lineage>
</organism>
<evidence type="ECO:0000313" key="1">
    <source>
        <dbReference type="EMBL" id="CAE6351470.1"/>
    </source>
</evidence>
<comment type="caution">
    <text evidence="1">The sequence shown here is derived from an EMBL/GenBank/DDBJ whole genome shotgun (WGS) entry which is preliminary data.</text>
</comment>
<dbReference type="EMBL" id="CAJMWS010000056">
    <property type="protein sequence ID" value="CAE6351470.1"/>
    <property type="molecule type" value="Genomic_DNA"/>
</dbReference>
<proteinExistence type="predicted"/>
<name>A0A8H2WC31_9AGAM</name>
<sequence>MPHLSFPTPLEEKESFGEKGYYVDALLGVHESLNFMGRRPLFILKDEWETTPPAREKGYYQVIDPRTQLFIDLVKKDDIEIQPVALVQWKVPHTGPGLNFIKPEEGQKEPEPDYMIKTAMVQADVMGVGEEEEECQRGQ</sequence>
<evidence type="ECO:0000313" key="2">
    <source>
        <dbReference type="Proteomes" id="UP000663846"/>
    </source>
</evidence>